<keyword evidence="3" id="KW-0158">Chromosome</keyword>
<evidence type="ECO:0000256" key="5">
    <source>
        <dbReference type="ARBA" id="ARBA00022679"/>
    </source>
</evidence>
<comment type="subcellular location">
    <subcellularLocation>
        <location evidence="2">Chromosome</location>
    </subcellularLocation>
    <subcellularLocation>
        <location evidence="1">Nucleus</location>
    </subcellularLocation>
</comment>
<evidence type="ECO:0000256" key="3">
    <source>
        <dbReference type="ARBA" id="ARBA00022454"/>
    </source>
</evidence>
<dbReference type="PANTHER" id="PTHR22884">
    <property type="entry name" value="SET DOMAIN PROTEINS"/>
    <property type="match status" value="1"/>
</dbReference>
<comment type="caution">
    <text evidence="12">The sequence shown here is derived from an EMBL/GenBank/DDBJ whole genome shotgun (WGS) entry which is preliminary data.</text>
</comment>
<dbReference type="SMART" id="SM00570">
    <property type="entry name" value="AWS"/>
    <property type="match status" value="1"/>
</dbReference>
<dbReference type="EMBL" id="JAULSY010000101">
    <property type="protein sequence ID" value="KAK0665802.1"/>
    <property type="molecule type" value="Genomic_DNA"/>
</dbReference>
<dbReference type="InterPro" id="IPR050777">
    <property type="entry name" value="SET2_Histone-Lys_MeTrsfase"/>
</dbReference>
<sequence>MATDMATTIATDVATSTIADGLGCIMSESSFSATPTDDSSNAASMSSTPPTTFTPDSMSLASEPDTTKPISIADATIEAVIPILENEAAAGDIQLPGEQSPVGQAIVVAEPIPSTETLSTGRPRRARASLPVYNLSQLSGTDNRRRRVAGQGAQENRRRTIAGDANSEVDASRSTSIDALAHNGSVSGTNTPKGAKVSSKTKPIPVQAPVITRRATRQSGAPVETLATKVAALSKKGKKSAKSLGRISRELMRLQDTNEFAHIDTRPVKYTVWSNGKYVDVDPTAEPPRKKTKVDDKPTTETSKEPATAEPSEPTPPPVKQRRVKQWHRKGLYAGQETPTDITQGLTTQEKKQLAQFPELSKPVKANKTLPLPMYNGLRMLIHGRDFKLPYDVCNPLPPGQPKPPAYRTITKNRFVGDAAAYWKKSPHFEDFSSKCVCKPEDGCAEDCQNRIMLYECDDTNCNAGREFCQNRAFQDLQERTKKGGRFRVGVEVLKTSDRGYGVRSTRCFEPNQIIMEYTGEIITEEECERRMNEKYKDNECYYLMSFDQNMIIDATTGSMARFVNHSCSPNCRMIKWIVSGQPRMALFAGDKPIMTGDELTYDYNFDPFSAKNVQKCLCGSANCRGVLGPKPKEVKPPKPAKEEKKTAKGSMKAGKRKLKELLVGAEDDEGSGNAAKKRKIQSAAGVKKGLASAAKGAAKTAAAKGKGLAKGVTKSASTAIKKSVSGTISLGAKALKSTKGAGVKKTTTTTQRKVTSVGLTKTFGKRGVKTTTTTKIKLSAKSASSKATIVAAGPKPTPKKAAAAAKESTPTSASAASARKRTPSRKALEASTPDAGNTPAKSTPASSGVKAKVTTTTTTTTTTAAFKLKQTKIKFVPKADAVAAAE</sequence>
<feature type="region of interest" description="Disordered" evidence="8">
    <location>
        <begin position="763"/>
        <end position="857"/>
    </location>
</feature>
<dbReference type="GO" id="GO:0005634">
    <property type="term" value="C:nucleus"/>
    <property type="evidence" value="ECO:0007669"/>
    <property type="project" value="UniProtKB-SubCell"/>
</dbReference>
<gene>
    <name evidence="12" type="ORF">QBC41DRAFT_8753</name>
</gene>
<dbReference type="InterPro" id="IPR001214">
    <property type="entry name" value="SET_dom"/>
</dbReference>
<evidence type="ECO:0000256" key="4">
    <source>
        <dbReference type="ARBA" id="ARBA00022603"/>
    </source>
</evidence>
<feature type="compositionally biased region" description="Basic residues" evidence="8">
    <location>
        <begin position="320"/>
        <end position="331"/>
    </location>
</feature>
<dbReference type="Gene3D" id="2.170.270.10">
    <property type="entry name" value="SET domain"/>
    <property type="match status" value="1"/>
</dbReference>
<feature type="region of interest" description="Disordered" evidence="8">
    <location>
        <begin position="31"/>
        <end position="66"/>
    </location>
</feature>
<feature type="domain" description="Post-SET" evidence="10">
    <location>
        <begin position="613"/>
        <end position="629"/>
    </location>
</feature>
<evidence type="ECO:0000313" key="12">
    <source>
        <dbReference type="EMBL" id="KAK0665802.1"/>
    </source>
</evidence>
<evidence type="ECO:0000256" key="8">
    <source>
        <dbReference type="SAM" id="MobiDB-lite"/>
    </source>
</evidence>
<keyword evidence="13" id="KW-1185">Reference proteome</keyword>
<evidence type="ECO:0000256" key="1">
    <source>
        <dbReference type="ARBA" id="ARBA00004123"/>
    </source>
</evidence>
<feature type="region of interest" description="Disordered" evidence="8">
    <location>
        <begin position="138"/>
        <end position="202"/>
    </location>
</feature>
<protein>
    <submittedName>
        <fullName evidence="12">Uncharacterized protein</fullName>
    </submittedName>
</protein>
<feature type="domain" description="AWS" evidence="11">
    <location>
        <begin position="431"/>
        <end position="478"/>
    </location>
</feature>
<dbReference type="SMART" id="SM00317">
    <property type="entry name" value="SET"/>
    <property type="match status" value="1"/>
</dbReference>
<dbReference type="InterPro" id="IPR003616">
    <property type="entry name" value="Post-SET_dom"/>
</dbReference>
<feature type="compositionally biased region" description="Basic and acidic residues" evidence="8">
    <location>
        <begin position="631"/>
        <end position="647"/>
    </location>
</feature>
<dbReference type="SUPFAM" id="SSF82199">
    <property type="entry name" value="SET domain"/>
    <property type="match status" value="1"/>
</dbReference>
<name>A0AA40D7H6_9PEZI</name>
<evidence type="ECO:0000256" key="6">
    <source>
        <dbReference type="ARBA" id="ARBA00022691"/>
    </source>
</evidence>
<dbReference type="InterPro" id="IPR046341">
    <property type="entry name" value="SET_dom_sf"/>
</dbReference>
<dbReference type="AlphaFoldDB" id="A0AA40D7H6"/>
<feature type="region of interest" description="Disordered" evidence="8">
    <location>
        <begin position="629"/>
        <end position="654"/>
    </location>
</feature>
<dbReference type="GO" id="GO:0042054">
    <property type="term" value="F:histone methyltransferase activity"/>
    <property type="evidence" value="ECO:0007669"/>
    <property type="project" value="InterPro"/>
</dbReference>
<dbReference type="InterPro" id="IPR006560">
    <property type="entry name" value="AWS_dom"/>
</dbReference>
<feature type="compositionally biased region" description="Low complexity" evidence="8">
    <location>
        <begin position="770"/>
        <end position="818"/>
    </location>
</feature>
<accession>A0AA40D7H6</accession>
<dbReference type="PROSITE" id="PS50868">
    <property type="entry name" value="POST_SET"/>
    <property type="match status" value="1"/>
</dbReference>
<dbReference type="SMART" id="SM00508">
    <property type="entry name" value="PostSET"/>
    <property type="match status" value="2"/>
</dbReference>
<dbReference type="Pfam" id="PF00856">
    <property type="entry name" value="SET"/>
    <property type="match status" value="1"/>
</dbReference>
<feature type="region of interest" description="Disordered" evidence="8">
    <location>
        <begin position="278"/>
        <end position="343"/>
    </location>
</feature>
<dbReference type="GO" id="GO:0032259">
    <property type="term" value="P:methylation"/>
    <property type="evidence" value="ECO:0007669"/>
    <property type="project" value="UniProtKB-KW"/>
</dbReference>
<keyword evidence="7" id="KW-0539">Nucleus</keyword>
<keyword evidence="6" id="KW-0949">S-adenosyl-L-methionine</keyword>
<feature type="compositionally biased region" description="Low complexity" evidence="8">
    <location>
        <begin position="36"/>
        <end position="59"/>
    </location>
</feature>
<evidence type="ECO:0000259" key="10">
    <source>
        <dbReference type="PROSITE" id="PS50868"/>
    </source>
</evidence>
<proteinExistence type="predicted"/>
<feature type="domain" description="SET" evidence="9">
    <location>
        <begin position="489"/>
        <end position="605"/>
    </location>
</feature>
<evidence type="ECO:0000256" key="7">
    <source>
        <dbReference type="ARBA" id="ARBA00023242"/>
    </source>
</evidence>
<evidence type="ECO:0000256" key="2">
    <source>
        <dbReference type="ARBA" id="ARBA00004286"/>
    </source>
</evidence>
<dbReference type="FunFam" id="2.170.270.10:FF:000037">
    <property type="entry name" value="Histone-lysine N-methyltransferase"/>
    <property type="match status" value="1"/>
</dbReference>
<reference evidence="12" key="1">
    <citation type="submission" date="2023-06" db="EMBL/GenBank/DDBJ databases">
        <title>Genome-scale phylogeny and comparative genomics of the fungal order Sordariales.</title>
        <authorList>
            <consortium name="Lawrence Berkeley National Laboratory"/>
            <person name="Hensen N."/>
            <person name="Bonometti L."/>
            <person name="Westerberg I."/>
            <person name="Brannstrom I.O."/>
            <person name="Guillou S."/>
            <person name="Cros-Aarteil S."/>
            <person name="Calhoun S."/>
            <person name="Haridas S."/>
            <person name="Kuo A."/>
            <person name="Mondo S."/>
            <person name="Pangilinan J."/>
            <person name="Riley R."/>
            <person name="Labutti K."/>
            <person name="Andreopoulos B."/>
            <person name="Lipzen A."/>
            <person name="Chen C."/>
            <person name="Yanf M."/>
            <person name="Daum C."/>
            <person name="Ng V."/>
            <person name="Clum A."/>
            <person name="Steindorff A."/>
            <person name="Ohm R."/>
            <person name="Martin F."/>
            <person name="Silar P."/>
            <person name="Natvig D."/>
            <person name="Lalanne C."/>
            <person name="Gautier V."/>
            <person name="Ament-Velasquez S.L."/>
            <person name="Kruys A."/>
            <person name="Hutchinson M.I."/>
            <person name="Powell A.J."/>
            <person name="Barry K."/>
            <person name="Miller A.N."/>
            <person name="Grigoriev I.V."/>
            <person name="Debuchy R."/>
            <person name="Gladieux P."/>
            <person name="Thoren M.H."/>
            <person name="Johannesson H."/>
        </authorList>
    </citation>
    <scope>NUCLEOTIDE SEQUENCE</scope>
    <source>
        <strain evidence="12">CBS 307.81</strain>
    </source>
</reference>
<keyword evidence="4" id="KW-0489">Methyltransferase</keyword>
<dbReference type="PROSITE" id="PS50280">
    <property type="entry name" value="SET"/>
    <property type="match status" value="1"/>
</dbReference>
<feature type="compositionally biased region" description="Basic and acidic residues" evidence="8">
    <location>
        <begin position="287"/>
        <end position="304"/>
    </location>
</feature>
<evidence type="ECO:0000259" key="9">
    <source>
        <dbReference type="PROSITE" id="PS50280"/>
    </source>
</evidence>
<keyword evidence="5" id="KW-0808">Transferase</keyword>
<dbReference type="PROSITE" id="PS51215">
    <property type="entry name" value="AWS"/>
    <property type="match status" value="1"/>
</dbReference>
<organism evidence="12 13">
    <name type="scientific">Cercophora samala</name>
    <dbReference type="NCBI Taxonomy" id="330535"/>
    <lineage>
        <taxon>Eukaryota</taxon>
        <taxon>Fungi</taxon>
        <taxon>Dikarya</taxon>
        <taxon>Ascomycota</taxon>
        <taxon>Pezizomycotina</taxon>
        <taxon>Sordariomycetes</taxon>
        <taxon>Sordariomycetidae</taxon>
        <taxon>Sordariales</taxon>
        <taxon>Lasiosphaeriaceae</taxon>
        <taxon>Cercophora</taxon>
    </lineage>
</organism>
<dbReference type="Pfam" id="PF17907">
    <property type="entry name" value="AWS"/>
    <property type="match status" value="1"/>
</dbReference>
<evidence type="ECO:0000259" key="11">
    <source>
        <dbReference type="PROSITE" id="PS51215"/>
    </source>
</evidence>
<dbReference type="Proteomes" id="UP001174997">
    <property type="component" value="Unassembled WGS sequence"/>
</dbReference>
<dbReference type="GO" id="GO:0005694">
    <property type="term" value="C:chromosome"/>
    <property type="evidence" value="ECO:0007669"/>
    <property type="project" value="UniProtKB-SubCell"/>
</dbReference>
<evidence type="ECO:0000313" key="13">
    <source>
        <dbReference type="Proteomes" id="UP001174997"/>
    </source>
</evidence>